<feature type="transmembrane region" description="Helical" evidence="1">
    <location>
        <begin position="162"/>
        <end position="181"/>
    </location>
</feature>
<comment type="caution">
    <text evidence="2">The sequence shown here is derived from an EMBL/GenBank/DDBJ whole genome shotgun (WGS) entry which is preliminary data.</text>
</comment>
<keyword evidence="1" id="KW-1133">Transmembrane helix</keyword>
<feature type="transmembrane region" description="Helical" evidence="1">
    <location>
        <begin position="54"/>
        <end position="76"/>
    </location>
</feature>
<proteinExistence type="predicted"/>
<dbReference type="Proteomes" id="UP000331127">
    <property type="component" value="Unassembled WGS sequence"/>
</dbReference>
<accession>A0A5M3X652</accession>
<keyword evidence="3" id="KW-1185">Reference proteome</keyword>
<feature type="transmembrane region" description="Helical" evidence="1">
    <location>
        <begin position="88"/>
        <end position="110"/>
    </location>
</feature>
<evidence type="ECO:0000313" key="3">
    <source>
        <dbReference type="Proteomes" id="UP000331127"/>
    </source>
</evidence>
<protein>
    <submittedName>
        <fullName evidence="2">Uncharacterized protein</fullName>
    </submittedName>
</protein>
<evidence type="ECO:0000256" key="1">
    <source>
        <dbReference type="SAM" id="Phobius"/>
    </source>
</evidence>
<feature type="transmembrane region" description="Helical" evidence="1">
    <location>
        <begin position="187"/>
        <end position="210"/>
    </location>
</feature>
<dbReference type="AlphaFoldDB" id="A0A5M3X652"/>
<evidence type="ECO:0000313" key="2">
    <source>
        <dbReference type="EMBL" id="GES16112.1"/>
    </source>
</evidence>
<sequence>MTTDKIDPNRDELYRKLLEINVWAMLLIVALVLERASDAIVSVTSVTQKVDTKVWAAVFVMGLVFGLLLATTVGILALHVRFQAPYRYWYIILDNIFVTVPLYIAVRFSAASISTKSGTSVYLNEDLFRVGAAMIAVALAFLFTRDLIVLPKIRDKLSVPPLVAVSALHLLGALLFVLLAIVPGAVLYVAVLGSIGLGLFFAGMAAIPVISIRFAPDPTTVSGP</sequence>
<keyword evidence="1" id="KW-0812">Transmembrane</keyword>
<gene>
    <name evidence="2" type="ORF">Amac_097100</name>
</gene>
<organism evidence="2 3">
    <name type="scientific">Acrocarpospora macrocephala</name>
    <dbReference type="NCBI Taxonomy" id="150177"/>
    <lineage>
        <taxon>Bacteria</taxon>
        <taxon>Bacillati</taxon>
        <taxon>Actinomycetota</taxon>
        <taxon>Actinomycetes</taxon>
        <taxon>Streptosporangiales</taxon>
        <taxon>Streptosporangiaceae</taxon>
        <taxon>Acrocarpospora</taxon>
    </lineage>
</organism>
<dbReference type="RefSeq" id="WP_155361186.1">
    <property type="nucleotide sequence ID" value="NZ_BAAAHL010000043.1"/>
</dbReference>
<feature type="transmembrane region" description="Helical" evidence="1">
    <location>
        <begin position="130"/>
        <end position="150"/>
    </location>
</feature>
<dbReference type="EMBL" id="BLAE01000092">
    <property type="protein sequence ID" value="GES16112.1"/>
    <property type="molecule type" value="Genomic_DNA"/>
</dbReference>
<reference evidence="2 3" key="1">
    <citation type="submission" date="2019-10" db="EMBL/GenBank/DDBJ databases">
        <title>Whole genome shotgun sequence of Acrocarpospora macrocephala NBRC 16266.</title>
        <authorList>
            <person name="Ichikawa N."/>
            <person name="Kimura A."/>
            <person name="Kitahashi Y."/>
            <person name="Komaki H."/>
            <person name="Oguchi A."/>
        </authorList>
    </citation>
    <scope>NUCLEOTIDE SEQUENCE [LARGE SCALE GENOMIC DNA]</scope>
    <source>
        <strain evidence="2 3">NBRC 16266</strain>
    </source>
</reference>
<dbReference type="OrthoDB" id="9822117at2"/>
<name>A0A5M3X652_9ACTN</name>
<keyword evidence="1" id="KW-0472">Membrane</keyword>